<gene>
    <name evidence="1" type="ORF">ikelab_00260</name>
</gene>
<organism evidence="1 2">
    <name type="scientific">Lactococcus garvieae</name>
    <dbReference type="NCBI Taxonomy" id="1363"/>
    <lineage>
        <taxon>Bacteria</taxon>
        <taxon>Bacillati</taxon>
        <taxon>Bacillota</taxon>
        <taxon>Bacilli</taxon>
        <taxon>Lactobacillales</taxon>
        <taxon>Streptococcaceae</taxon>
        <taxon>Lactococcus</taxon>
    </lineage>
</organism>
<sequence>MIEIIIKKYLDEHLTVSSFLEKVEDMPDSYVLFEKTGSSKFNYLSASTFAFQSYAPSMYEAAKLNEELKEIVEQLVILDEISGVSLNSDYNFTDTETKEYRYQAVFDINHY</sequence>
<evidence type="ECO:0000313" key="2">
    <source>
        <dbReference type="Proteomes" id="UP000504756"/>
    </source>
</evidence>
<name>A0A098CUX0_9LACT</name>
<protein>
    <submittedName>
        <fullName evidence="1">Uncharacterized protein</fullName>
    </submittedName>
</protein>
<reference evidence="1 2" key="1">
    <citation type="submission" date="2020-06" db="EMBL/GenBank/DDBJ databases">
        <title>Draft genome sequence of Lactic acid bacteria from Okinawan-style tofu.</title>
        <authorList>
            <person name="Takara I."/>
            <person name="Ikematsu S."/>
        </authorList>
    </citation>
    <scope>NUCLEOTIDE SEQUENCE [LARGE SCALE GENOMIC DNA]</scope>
    <source>
        <strain evidence="2">lg38</strain>
    </source>
</reference>
<proteinExistence type="predicted"/>
<accession>A0A098CUX0</accession>
<dbReference type="RefSeq" id="WP_040086438.1">
    <property type="nucleotide sequence ID" value="NZ_AP026069.1"/>
</dbReference>
<evidence type="ECO:0000313" key="1">
    <source>
        <dbReference type="EMBL" id="GFO50751.1"/>
    </source>
</evidence>
<dbReference type="AlphaFoldDB" id="A0A098CUX0"/>
<comment type="caution">
    <text evidence="1">The sequence shown here is derived from an EMBL/GenBank/DDBJ whole genome shotgun (WGS) entry which is preliminary data.</text>
</comment>
<dbReference type="EMBL" id="BLXU01000001">
    <property type="protein sequence ID" value="GFO50751.1"/>
    <property type="molecule type" value="Genomic_DNA"/>
</dbReference>
<dbReference type="Proteomes" id="UP000504756">
    <property type="component" value="Unassembled WGS sequence"/>
</dbReference>